<keyword evidence="6" id="KW-1185">Reference proteome</keyword>
<dbReference type="InterPro" id="IPR000644">
    <property type="entry name" value="CBS_dom"/>
</dbReference>
<dbReference type="WBParaSite" id="HNAJ_0001234901-mRNA-1">
    <property type="protein sequence ID" value="HNAJ_0001234901-mRNA-1"/>
    <property type="gene ID" value="HNAJ_0001234901"/>
</dbReference>
<dbReference type="Gene3D" id="3.10.580.10">
    <property type="entry name" value="CBS-domain"/>
    <property type="match status" value="1"/>
</dbReference>
<dbReference type="OrthoDB" id="25503at2759"/>
<dbReference type="InterPro" id="IPR046342">
    <property type="entry name" value="CBS_dom_sf"/>
</dbReference>
<accession>A0A0R3TWW1</accession>
<dbReference type="InterPro" id="IPR003877">
    <property type="entry name" value="SPRY_dom"/>
</dbReference>
<dbReference type="AlphaFoldDB" id="A0A0R3TWW1"/>
<dbReference type="PROSITE" id="PS51371">
    <property type="entry name" value="CBS"/>
    <property type="match status" value="1"/>
</dbReference>
<dbReference type="SUPFAM" id="SSF49899">
    <property type="entry name" value="Concanavalin A-like lectins/glucanases"/>
    <property type="match status" value="1"/>
</dbReference>
<feature type="domain" description="B30.2/SPRY" evidence="3">
    <location>
        <begin position="2"/>
        <end position="215"/>
    </location>
</feature>
<dbReference type="InterPro" id="IPR013320">
    <property type="entry name" value="ConA-like_dom_sf"/>
</dbReference>
<dbReference type="SUPFAM" id="SSF54631">
    <property type="entry name" value="CBS-domain pair"/>
    <property type="match status" value="1"/>
</dbReference>
<feature type="region of interest" description="Disordered" evidence="2">
    <location>
        <begin position="466"/>
        <end position="508"/>
    </location>
</feature>
<evidence type="ECO:0000259" key="4">
    <source>
        <dbReference type="PROSITE" id="PS51371"/>
    </source>
</evidence>
<evidence type="ECO:0000313" key="7">
    <source>
        <dbReference type="WBParaSite" id="HNAJ_0001234901-mRNA-1"/>
    </source>
</evidence>
<gene>
    <name evidence="5" type="ORF">HNAJ_LOCUS12334</name>
</gene>
<keyword evidence="1" id="KW-0129">CBS domain</keyword>
<evidence type="ECO:0000313" key="5">
    <source>
        <dbReference type="EMBL" id="VDO12809.1"/>
    </source>
</evidence>
<proteinExistence type="predicted"/>
<evidence type="ECO:0000256" key="1">
    <source>
        <dbReference type="PROSITE-ProRule" id="PRU00703"/>
    </source>
</evidence>
<dbReference type="Gene3D" id="2.60.120.920">
    <property type="match status" value="1"/>
</dbReference>
<dbReference type="CDD" id="cd12885">
    <property type="entry name" value="SPRY_RanBP_like"/>
    <property type="match status" value="1"/>
</dbReference>
<dbReference type="InterPro" id="IPR044736">
    <property type="entry name" value="Gid1/RanBPM/SPLA_SPRY"/>
</dbReference>
<name>A0A0R3TWW1_RODNA</name>
<evidence type="ECO:0000256" key="2">
    <source>
        <dbReference type="SAM" id="MobiDB-lite"/>
    </source>
</evidence>
<dbReference type="Pfam" id="PF00571">
    <property type="entry name" value="CBS"/>
    <property type="match status" value="1"/>
</dbReference>
<organism evidence="7">
    <name type="scientific">Rodentolepis nana</name>
    <name type="common">Dwarf tapeworm</name>
    <name type="synonym">Hymenolepis nana</name>
    <dbReference type="NCBI Taxonomy" id="102285"/>
    <lineage>
        <taxon>Eukaryota</taxon>
        <taxon>Metazoa</taxon>
        <taxon>Spiralia</taxon>
        <taxon>Lophotrochozoa</taxon>
        <taxon>Platyhelminthes</taxon>
        <taxon>Cestoda</taxon>
        <taxon>Eucestoda</taxon>
        <taxon>Cyclophyllidea</taxon>
        <taxon>Hymenolepididae</taxon>
        <taxon>Rodentolepis</taxon>
    </lineage>
</organism>
<dbReference type="InterPro" id="IPR043136">
    <property type="entry name" value="B30.2/SPRY_sf"/>
</dbReference>
<reference evidence="7" key="1">
    <citation type="submission" date="2017-02" db="UniProtKB">
        <authorList>
            <consortium name="WormBaseParasite"/>
        </authorList>
    </citation>
    <scope>IDENTIFICATION</scope>
</reference>
<sequence>MTELVLRRGNELQSRIVKSLYPIAVRYNATLPKCFMQYKDYSNSPTWEETLKIQDMRPLSPKDLKIMKIVSDQPIPLCCSLYYYEVNITAKSQCGALKVGFTFDDSEKAKYRHYNKFVGYHSNTGQIRLNDIDPSQVDEDRIALGPPFTVGDVIGCGVNFVSNSIFFTKNGMFIFSTTLQTKLQAVPELVTMVTPQDHLYHITRILTLAVPASPSNETATAKTSVLNTIPPPRYVLIADRYGSGNLLGLLNSDRLLAYLRVRMRNLPTPSALKASVSSLPSIRWEQRGWQTADSAISNDGEDDPPPGENRRRILSSSGDAFYLRPSTTCREALHIITRAWNEAGLSCLPVATENGTGFQGMLTKHDILGAIFAGPLDVALNASIGTILSVRPRPSGFTNQAICFTSECLVAVLDRMFRQKAPCLVVFDKPGSGASWNGQGALGKAIGVITAADLLQAIVIDAHTPPPSASYAETPEDAFSKTTSQVKGRHPTRSGGGSNKRHSLPSEMANSLPGAQLLSPFTNHQHGLTRIFHRTK</sequence>
<protein>
    <submittedName>
        <fullName evidence="7">B30.2/SPRY domain-containing protein</fullName>
    </submittedName>
</protein>
<dbReference type="Proteomes" id="UP000278807">
    <property type="component" value="Unassembled WGS sequence"/>
</dbReference>
<evidence type="ECO:0000259" key="3">
    <source>
        <dbReference type="PROSITE" id="PS50188"/>
    </source>
</evidence>
<dbReference type="EMBL" id="UZAE01014226">
    <property type="protein sequence ID" value="VDO12809.1"/>
    <property type="molecule type" value="Genomic_DNA"/>
</dbReference>
<dbReference type="CDD" id="cd02205">
    <property type="entry name" value="CBS_pair_SF"/>
    <property type="match status" value="1"/>
</dbReference>
<feature type="domain" description="CBS" evidence="4">
    <location>
        <begin position="314"/>
        <end position="378"/>
    </location>
</feature>
<dbReference type="Pfam" id="PF00622">
    <property type="entry name" value="SPRY"/>
    <property type="match status" value="1"/>
</dbReference>
<dbReference type="InterPro" id="IPR050618">
    <property type="entry name" value="Ubq-SigPath_Reg"/>
</dbReference>
<dbReference type="PANTHER" id="PTHR12864">
    <property type="entry name" value="RAN BINDING PROTEIN 9-RELATED"/>
    <property type="match status" value="1"/>
</dbReference>
<evidence type="ECO:0000313" key="6">
    <source>
        <dbReference type="Proteomes" id="UP000278807"/>
    </source>
</evidence>
<dbReference type="STRING" id="102285.A0A0R3TWW1"/>
<reference evidence="5 6" key="2">
    <citation type="submission" date="2018-11" db="EMBL/GenBank/DDBJ databases">
        <authorList>
            <consortium name="Pathogen Informatics"/>
        </authorList>
    </citation>
    <scope>NUCLEOTIDE SEQUENCE [LARGE SCALE GENOMIC DNA]</scope>
</reference>
<dbReference type="PROSITE" id="PS50188">
    <property type="entry name" value="B302_SPRY"/>
    <property type="match status" value="1"/>
</dbReference>
<dbReference type="InterPro" id="IPR001870">
    <property type="entry name" value="B30.2/SPRY"/>
</dbReference>